<comment type="caution">
    <text evidence="1">The sequence shown here is derived from an EMBL/GenBank/DDBJ whole genome shotgun (WGS) entry which is preliminary data.</text>
</comment>
<dbReference type="Proteomes" id="UP000823775">
    <property type="component" value="Unassembled WGS sequence"/>
</dbReference>
<evidence type="ECO:0000313" key="2">
    <source>
        <dbReference type="Proteomes" id="UP000823775"/>
    </source>
</evidence>
<keyword evidence="2" id="KW-1185">Reference proteome</keyword>
<reference evidence="1 2" key="1">
    <citation type="journal article" date="2021" name="BMC Genomics">
        <title>Datura genome reveals duplications of psychoactive alkaloid biosynthetic genes and high mutation rate following tissue culture.</title>
        <authorList>
            <person name="Rajewski A."/>
            <person name="Carter-House D."/>
            <person name="Stajich J."/>
            <person name="Litt A."/>
        </authorList>
    </citation>
    <scope>NUCLEOTIDE SEQUENCE [LARGE SCALE GENOMIC DNA]</scope>
    <source>
        <strain evidence="1">AR-01</strain>
    </source>
</reference>
<organism evidence="1 2">
    <name type="scientific">Datura stramonium</name>
    <name type="common">Jimsonweed</name>
    <name type="synonym">Common thornapple</name>
    <dbReference type="NCBI Taxonomy" id="4076"/>
    <lineage>
        <taxon>Eukaryota</taxon>
        <taxon>Viridiplantae</taxon>
        <taxon>Streptophyta</taxon>
        <taxon>Embryophyta</taxon>
        <taxon>Tracheophyta</taxon>
        <taxon>Spermatophyta</taxon>
        <taxon>Magnoliopsida</taxon>
        <taxon>eudicotyledons</taxon>
        <taxon>Gunneridae</taxon>
        <taxon>Pentapetalae</taxon>
        <taxon>asterids</taxon>
        <taxon>lamiids</taxon>
        <taxon>Solanales</taxon>
        <taxon>Solanaceae</taxon>
        <taxon>Solanoideae</taxon>
        <taxon>Datureae</taxon>
        <taxon>Datura</taxon>
    </lineage>
</organism>
<name>A0ABS8Y7S4_DATST</name>
<accession>A0ABS8Y7S4</accession>
<dbReference type="EMBL" id="JACEIK010029479">
    <property type="protein sequence ID" value="MCE5166686.1"/>
    <property type="molecule type" value="Genomic_DNA"/>
</dbReference>
<evidence type="ECO:0000313" key="1">
    <source>
        <dbReference type="EMBL" id="MCE5166686.1"/>
    </source>
</evidence>
<gene>
    <name evidence="1" type="ORF">HAX54_024207</name>
</gene>
<proteinExistence type="predicted"/>
<sequence>MESQEGKNSNLSNASSAKYDIQGSASCAKPLLFPVPKQLGRNRVLLKPWIFEFFAIGAVEPLEWNEIRISGDLSSPLTRNRLFFCRRLLPNGIIVRHYVFDLQRKLTPPTPPSPLG</sequence>
<protein>
    <submittedName>
        <fullName evidence="1">Uncharacterized protein</fullName>
    </submittedName>
</protein>